<name>A0AAD0RZQ8_9GAMM</name>
<dbReference type="AlphaFoldDB" id="A0AAD0RZQ8"/>
<evidence type="ECO:0000313" key="2">
    <source>
        <dbReference type="EMBL" id="AXV65217.1"/>
    </source>
</evidence>
<reference evidence="2 3" key="1">
    <citation type="submission" date="2018-08" db="EMBL/GenBank/DDBJ databases">
        <title>Draft genome sequence of Pseudoalteromonas donghaensis HJ51.</title>
        <authorList>
            <person name="Oh J."/>
            <person name="Roh D."/>
        </authorList>
    </citation>
    <scope>NUCLEOTIDE SEQUENCE [LARGE SCALE GENOMIC DNA]</scope>
    <source>
        <strain evidence="2 3">HJ51</strain>
    </source>
</reference>
<gene>
    <name evidence="2" type="ORF">D0907_08035</name>
</gene>
<dbReference type="KEGG" id="pdj:D0907_08035"/>
<evidence type="ECO:0000256" key="1">
    <source>
        <dbReference type="SAM" id="Phobius"/>
    </source>
</evidence>
<dbReference type="RefSeq" id="WP_118844258.1">
    <property type="nucleotide sequence ID" value="NZ_CP032090.1"/>
</dbReference>
<protein>
    <submittedName>
        <fullName evidence="2">Uncharacterized protein</fullName>
    </submittedName>
</protein>
<accession>A0AAD0RZQ8</accession>
<sequence>MTTENVKASLMKGITAQFTLGKHVIEYWGSAYTGKETLKVDGELIKEARSFKTSSCHEFDIDGKACKLDVIVKPFRKSTAVISLMCDGVLEQSYQLKYGTIRKVAWYFKAIQLMGFFALGWMFMSDVISVMELIILAGIILTVSELFFKQHGWTIEKQNPCN</sequence>
<dbReference type="EMBL" id="CP032090">
    <property type="protein sequence ID" value="AXV65217.1"/>
    <property type="molecule type" value="Genomic_DNA"/>
</dbReference>
<evidence type="ECO:0000313" key="3">
    <source>
        <dbReference type="Proteomes" id="UP000264605"/>
    </source>
</evidence>
<feature type="transmembrane region" description="Helical" evidence="1">
    <location>
        <begin position="130"/>
        <end position="148"/>
    </location>
</feature>
<dbReference type="GeneID" id="99505406"/>
<dbReference type="Proteomes" id="UP000264605">
    <property type="component" value="Chromosome"/>
</dbReference>
<feature type="transmembrane region" description="Helical" evidence="1">
    <location>
        <begin position="104"/>
        <end position="124"/>
    </location>
</feature>
<proteinExistence type="predicted"/>
<keyword evidence="1" id="KW-0472">Membrane</keyword>
<keyword evidence="1" id="KW-0812">Transmembrane</keyword>
<keyword evidence="1" id="KW-1133">Transmembrane helix</keyword>
<organism evidence="2 3">
    <name type="scientific">Pseudoalteromonas lipolytica</name>
    <dbReference type="NCBI Taxonomy" id="570156"/>
    <lineage>
        <taxon>Bacteria</taxon>
        <taxon>Pseudomonadati</taxon>
        <taxon>Pseudomonadota</taxon>
        <taxon>Gammaproteobacteria</taxon>
        <taxon>Alteromonadales</taxon>
        <taxon>Pseudoalteromonadaceae</taxon>
        <taxon>Pseudoalteromonas</taxon>
    </lineage>
</organism>